<reference evidence="2" key="1">
    <citation type="submission" date="2014-04" db="EMBL/GenBank/DDBJ databases">
        <title>Evolutionary Origins and Diversification of the Mycorrhizal Mutualists.</title>
        <authorList>
            <consortium name="DOE Joint Genome Institute"/>
            <consortium name="Mycorrhizal Genomics Consortium"/>
            <person name="Kohler A."/>
            <person name="Kuo A."/>
            <person name="Nagy L.G."/>
            <person name="Floudas D."/>
            <person name="Copeland A."/>
            <person name="Barry K.W."/>
            <person name="Cichocki N."/>
            <person name="Veneault-Fourrey C."/>
            <person name="LaButti K."/>
            <person name="Lindquist E.A."/>
            <person name="Lipzen A."/>
            <person name="Lundell T."/>
            <person name="Morin E."/>
            <person name="Murat C."/>
            <person name="Riley R."/>
            <person name="Ohm R."/>
            <person name="Sun H."/>
            <person name="Tunlid A."/>
            <person name="Henrissat B."/>
            <person name="Grigoriev I.V."/>
            <person name="Hibbett D.S."/>
            <person name="Martin F."/>
        </authorList>
    </citation>
    <scope>NUCLEOTIDE SEQUENCE [LARGE SCALE GENOMIC DNA]</scope>
    <source>
        <strain evidence="2">FD-334 SS-4</strain>
    </source>
</reference>
<organism evidence="1 2">
    <name type="scientific">Hypholoma sublateritium (strain FD-334 SS-4)</name>
    <dbReference type="NCBI Taxonomy" id="945553"/>
    <lineage>
        <taxon>Eukaryota</taxon>
        <taxon>Fungi</taxon>
        <taxon>Dikarya</taxon>
        <taxon>Basidiomycota</taxon>
        <taxon>Agaricomycotina</taxon>
        <taxon>Agaricomycetes</taxon>
        <taxon>Agaricomycetidae</taxon>
        <taxon>Agaricales</taxon>
        <taxon>Agaricineae</taxon>
        <taxon>Strophariaceae</taxon>
        <taxon>Hypholoma</taxon>
    </lineage>
</organism>
<sequence>MPMVSFGIAVAQISDREIDPKEVPQWYKTLARHLEEHRRLDRHSHLDEHTMSEIRQQLGQFSPTYPRAGVFIDLSDSQVQPTVEFFVRCGIPVWYPWGATEESLARKNPNHWTRYIPPFHLLQCAHSNVTPGVPTAIAEVPSDDDKPWESFFAERQRRAAGRTPSRKPTMKVYHWAKDALGQWNRIQVALHIQQETLGDYGKRQKVFDERSNEWDCCTEMGELDVEEMQVADWENLPNEPILPPGIRPTALGLEVSEPPIQTPAILFKGNSTVAASSSGSGALGGTHLNMDFRAMRELYIPEENSPADVLRLFFGFVAPPPAVRLHLSPPSEQQVKDLAWGVGLVATVEAFQTFVGTHVGKCAANFFWSMSQTPWIPPSNALYDLATGNPKSLRKAPRLKFLHCLPGDIYIFDFKGGSTVDWKIAIHDATEALFILRLDDSLCDYEVVEELLNRGMPFTTLVSVPRFVINPAPTVLRRLRLSGYSFGPADYSSYCLERDEILRNPRVARKALMHGGIMWRLAIDRAAFRDVLEGPTGVATLLHQCTSFDSASGTKGDTFWVDDVLDPSEADVISGVYYVYTGQGSQQAIKSWWPPADLWGSLRFLKELRFR</sequence>
<dbReference type="EMBL" id="KN817552">
    <property type="protein sequence ID" value="KJA22157.1"/>
    <property type="molecule type" value="Genomic_DNA"/>
</dbReference>
<accession>A0A0D2L5K6</accession>
<dbReference type="OMA" id="CLERDEI"/>
<proteinExistence type="predicted"/>
<dbReference type="Proteomes" id="UP000054270">
    <property type="component" value="Unassembled WGS sequence"/>
</dbReference>
<gene>
    <name evidence="1" type="ORF">HYPSUDRAFT_668406</name>
</gene>
<name>A0A0D2L5K6_HYPSF</name>
<dbReference type="OrthoDB" id="3270336at2759"/>
<evidence type="ECO:0000313" key="1">
    <source>
        <dbReference type="EMBL" id="KJA22157.1"/>
    </source>
</evidence>
<dbReference type="AlphaFoldDB" id="A0A0D2L5K6"/>
<dbReference type="STRING" id="945553.A0A0D2L5K6"/>
<protein>
    <submittedName>
        <fullName evidence="1">Uncharacterized protein</fullName>
    </submittedName>
</protein>
<evidence type="ECO:0000313" key="2">
    <source>
        <dbReference type="Proteomes" id="UP000054270"/>
    </source>
</evidence>
<keyword evidence="2" id="KW-1185">Reference proteome</keyword>